<feature type="compositionally biased region" description="Basic residues" evidence="2">
    <location>
        <begin position="1145"/>
        <end position="1159"/>
    </location>
</feature>
<feature type="region of interest" description="Disordered" evidence="2">
    <location>
        <begin position="1283"/>
        <end position="1302"/>
    </location>
</feature>
<reference evidence="3" key="1">
    <citation type="submission" date="2021-05" db="EMBL/GenBank/DDBJ databases">
        <title>A free-living protist that lacks canonical eukaryotic 1 DNA replication and segregation systems.</title>
        <authorList>
            <person name="Salas-Leiva D.E."/>
            <person name="Tromer E.C."/>
            <person name="Curtis B.A."/>
            <person name="Jerlstrom-Hultqvist J."/>
            <person name="Kolisko M."/>
            <person name="Yi Z."/>
            <person name="Salas-Leiva J.S."/>
            <person name="Gallot-Lavallee L."/>
            <person name="Kops G.J.P.L."/>
            <person name="Archibald J.M."/>
            <person name="Simpson A.G.B."/>
            <person name="Roger A.J."/>
        </authorList>
    </citation>
    <scope>NUCLEOTIDE SEQUENCE</scope>
    <source>
        <strain evidence="3">BICM</strain>
    </source>
</reference>
<feature type="region of interest" description="Disordered" evidence="2">
    <location>
        <begin position="1137"/>
        <end position="1216"/>
    </location>
</feature>
<name>A0A8J6B199_9EUKA</name>
<accession>A0A8J6B199</accession>
<feature type="compositionally biased region" description="Low complexity" evidence="2">
    <location>
        <begin position="1108"/>
        <end position="1117"/>
    </location>
</feature>
<sequence>MNGIQPLTPGLSLLNRFQPSNLFRLRLIASYHPELSQFTILDEKGVIKYIDRKPAVEKRILSFAVGRKYISHMCYDSTHHGYWAVTHTLQVIFFDTDFYRPVLELDGQMRSILAIRWIPERQFLLLAGVDGVTIWHIPPDPLYVYKAVPPEEEIYIPVVIKDILDDHPRSLTDSMLRGLPLLTSVVPQSTLRFQIPTNKWGWASVLDYTLDKPDAGDLLVIACDTHVLSFRLHLDGWSWDVSCVMEDCHVNRITSVVRNPTNSTVITTSTDGTAKVWFDSGVLQHTFEGHQRPIIGACLVRNTAPSQSALEEAAPMALLTASEDCTVRLWCLHTKEPLYRISLQGPALGLIPVDVMGAGLAGRYRAANRDNVTDRITPPVVLVATEGGVDAICPRLSLFLNLQIRCAAVNVGRSLCMTSPYEPGSKGEPLTLFLSSDNVVRVLNKRGDVLADVLIPPILARTAHHPTAPVLFAVTENGRLISTQVTVSDVQHQGSKRKLGGPTVDIKEAVCDPSIDHTCLNFAHVVESDILTTFVTPQAPDRPRFSTTSDTRQSFLLAGTTLGGVDVFAPYNVTAPRKAARAGRNRKSAMNLSSDIDLTSPVRTLRCEDLKDTRVSLVRFMSSMNTVIAVGGGMLCALSLPTGRSTGTRVGGVAMMTIYNDQVILGAKDGGVSVYAYTGSAFHLVSTRLTDPEPVIAVDSHLALRLVLSACRGGTIRLWAVRRDTPVDDGLAFDNIQPLIDIHLCPDLTAASFLNLDGDILVCWRRDMYIIPATHWKGKVQVSAGPTDQYFSMLELPRLSLPLGGPASNLVMQAALLTGRKTKRSARRRASILDHYKHKVHARNLEVVKTATATEASQPGTAQQTPRDGPGLSSSDDDLSDRPADVLDEEDSDEYELETSMSEGDSSDGEWTAADLIDQIRLGLKSRKKRKPVDRAVKKSIFGRASPARTTDQLDGQTAAVRRAEIWTDSDSRTVTLDDNDRTYRQYVLRQALQNLEEINATVNEQCRQELLEKERLRLSRIPEFMALLDDARRARGVDLIHSLETDRLTALLAVEAIGRPPGSGDDDMPPTKSDVTLQDVSRPQLVPVTAEGETPTSTQGSAETSRRSSVLSVKLLPADKGNEPTSLEALLASYDEMASNPPSPKRKPKHKRKPKSHSRSVSSISETPDTKLATDKNDKPKSADIQPALIEHAPPIPEHKPPKRRPTVLKPVDVQRKKKDPVRFVLSDKPKTSAISVVPDSRMSAVLVYEPEDVGSADDLLSIGQQLSAARAAHDLLEQTANSYNSSPTQPDGPSGQHQRQLSLNDMTPALGLVPKAAQQGAGVANKAKHSYATAPADVHANTPTVDGLSLTQSRAVMQNLSETAGLAEFKAANEVAPLFPTKRHHEIRGRFDFVKPPVDPNQRVYRVSQPKVPENKAPTTVDRASVIAMLRRAHDHRPPPKDRVGPLGLNSSMSRGRTPPKQPVDPVPLTVSEAGSTLDELLALDHGTIAEFMELLGQLDIGCRTAFRTALAMFTPGEPALSATKVLQQIRESRNKFMMGNSATPGLKQVQAIVSYISSISPELLETVRDAASGGLTRDYRRKPVPVDVLRG</sequence>
<dbReference type="InterPro" id="IPR015943">
    <property type="entry name" value="WD40/YVTN_repeat-like_dom_sf"/>
</dbReference>
<dbReference type="PANTHER" id="PTHR45532:SF1">
    <property type="entry name" value="WD REPEAT-CONTAINING PROTEIN 97"/>
    <property type="match status" value="1"/>
</dbReference>
<organism evidence="3 4">
    <name type="scientific">Carpediemonas membranifera</name>
    <dbReference type="NCBI Taxonomy" id="201153"/>
    <lineage>
        <taxon>Eukaryota</taxon>
        <taxon>Metamonada</taxon>
        <taxon>Carpediemonas-like organisms</taxon>
        <taxon>Carpediemonas</taxon>
    </lineage>
</organism>
<dbReference type="PROSITE" id="PS50294">
    <property type="entry name" value="WD_REPEATS_REGION"/>
    <property type="match status" value="1"/>
</dbReference>
<dbReference type="Pfam" id="PF00400">
    <property type="entry name" value="WD40"/>
    <property type="match status" value="2"/>
</dbReference>
<evidence type="ECO:0000313" key="3">
    <source>
        <dbReference type="EMBL" id="KAG9390887.1"/>
    </source>
</evidence>
<protein>
    <submittedName>
        <fullName evidence="3">WD domain, G-beta repeat</fullName>
    </submittedName>
</protein>
<feature type="compositionally biased region" description="Polar residues" evidence="2">
    <location>
        <begin position="1095"/>
        <end position="1104"/>
    </location>
</feature>
<feature type="compositionally biased region" description="Polar residues" evidence="2">
    <location>
        <begin position="853"/>
        <end position="865"/>
    </location>
</feature>
<dbReference type="Gene3D" id="2.130.10.10">
    <property type="entry name" value="YVTN repeat-like/Quinoprotein amine dehydrogenase"/>
    <property type="match status" value="1"/>
</dbReference>
<feature type="compositionally biased region" description="Acidic residues" evidence="2">
    <location>
        <begin position="886"/>
        <end position="897"/>
    </location>
</feature>
<evidence type="ECO:0000256" key="1">
    <source>
        <dbReference type="PROSITE-ProRule" id="PRU00221"/>
    </source>
</evidence>
<comment type="caution">
    <text evidence="3">The sequence shown here is derived from an EMBL/GenBank/DDBJ whole genome shotgun (WGS) entry which is preliminary data.</text>
</comment>
<dbReference type="EMBL" id="JAHDYR010000062">
    <property type="protein sequence ID" value="KAG9390887.1"/>
    <property type="molecule type" value="Genomic_DNA"/>
</dbReference>
<dbReference type="Proteomes" id="UP000717585">
    <property type="component" value="Unassembled WGS sequence"/>
</dbReference>
<keyword evidence="4" id="KW-1185">Reference proteome</keyword>
<feature type="region of interest" description="Disordered" evidence="2">
    <location>
        <begin position="1059"/>
        <end position="1123"/>
    </location>
</feature>
<dbReference type="PROSITE" id="PS50082">
    <property type="entry name" value="WD_REPEATS_2"/>
    <property type="match status" value="1"/>
</dbReference>
<feature type="region of interest" description="Disordered" evidence="2">
    <location>
        <begin position="853"/>
        <end position="911"/>
    </location>
</feature>
<dbReference type="SMART" id="SM00320">
    <property type="entry name" value="WD40"/>
    <property type="match status" value="4"/>
</dbReference>
<dbReference type="SUPFAM" id="SSF50978">
    <property type="entry name" value="WD40 repeat-like"/>
    <property type="match status" value="1"/>
</dbReference>
<proteinExistence type="predicted"/>
<dbReference type="InterPro" id="IPR001680">
    <property type="entry name" value="WD40_rpt"/>
</dbReference>
<gene>
    <name evidence="3" type="ORF">J8273_7152</name>
</gene>
<evidence type="ECO:0000313" key="4">
    <source>
        <dbReference type="Proteomes" id="UP000717585"/>
    </source>
</evidence>
<feature type="compositionally biased region" description="Basic and acidic residues" evidence="2">
    <location>
        <begin position="1169"/>
        <end position="1183"/>
    </location>
</feature>
<dbReference type="OrthoDB" id="6262491at2759"/>
<dbReference type="InterPro" id="IPR036322">
    <property type="entry name" value="WD40_repeat_dom_sf"/>
</dbReference>
<keyword evidence="1" id="KW-0853">WD repeat</keyword>
<dbReference type="PANTHER" id="PTHR45532">
    <property type="entry name" value="WD REPEAT-CONTAINING PROTEIN 97"/>
    <property type="match status" value="1"/>
</dbReference>
<feature type="region of interest" description="Disordered" evidence="2">
    <location>
        <begin position="1436"/>
        <end position="1468"/>
    </location>
</feature>
<feature type="repeat" description="WD" evidence="1">
    <location>
        <begin position="246"/>
        <end position="277"/>
    </location>
</feature>
<evidence type="ECO:0000256" key="2">
    <source>
        <dbReference type="SAM" id="MobiDB-lite"/>
    </source>
</evidence>